<comment type="subunit">
    <text evidence="11">Component of the replication restart primosome.</text>
</comment>
<evidence type="ECO:0000256" key="6">
    <source>
        <dbReference type="ARBA" id="ARBA00022806"/>
    </source>
</evidence>
<evidence type="ECO:0000259" key="12">
    <source>
        <dbReference type="PROSITE" id="PS51192"/>
    </source>
</evidence>
<feature type="binding site" evidence="11">
    <location>
        <position position="456"/>
    </location>
    <ligand>
        <name>Zn(2+)</name>
        <dbReference type="ChEBI" id="CHEBI:29105"/>
        <label>1</label>
    </ligand>
</feature>
<dbReference type="InterPro" id="IPR027417">
    <property type="entry name" value="P-loop_NTPase"/>
</dbReference>
<keyword evidence="10 11" id="KW-0413">Isomerase</keyword>
<evidence type="ECO:0000313" key="14">
    <source>
        <dbReference type="Proteomes" id="UP001595556"/>
    </source>
</evidence>
<feature type="binding site" evidence="11">
    <location>
        <position position="407"/>
    </location>
    <ligand>
        <name>Zn(2+)</name>
        <dbReference type="ChEBI" id="CHEBI:29105"/>
        <label>2</label>
    </ligand>
</feature>
<evidence type="ECO:0000256" key="9">
    <source>
        <dbReference type="ARBA" id="ARBA00023125"/>
    </source>
</evidence>
<evidence type="ECO:0000256" key="1">
    <source>
        <dbReference type="ARBA" id="ARBA00022515"/>
    </source>
</evidence>
<gene>
    <name evidence="11 13" type="primary">priA</name>
    <name evidence="13" type="ORF">ACFOEN_12795</name>
</gene>
<keyword evidence="2 11" id="KW-0235">DNA replication</keyword>
<keyword evidence="7 11" id="KW-0862">Zinc</keyword>
<dbReference type="InterPro" id="IPR001650">
    <property type="entry name" value="Helicase_C-like"/>
</dbReference>
<dbReference type="SMART" id="SM00487">
    <property type="entry name" value="DEXDc"/>
    <property type="match status" value="1"/>
</dbReference>
<comment type="cofactor">
    <cofactor evidence="11">
        <name>Zn(2+)</name>
        <dbReference type="ChEBI" id="CHEBI:29105"/>
    </cofactor>
    <text evidence="11">Binds 2 zinc ions per subunit.</text>
</comment>
<dbReference type="EC" id="5.6.2.4" evidence="11"/>
<keyword evidence="14" id="KW-1185">Reference proteome</keyword>
<evidence type="ECO:0000256" key="11">
    <source>
        <dbReference type="HAMAP-Rule" id="MF_00983"/>
    </source>
</evidence>
<dbReference type="Proteomes" id="UP001595556">
    <property type="component" value="Unassembled WGS sequence"/>
</dbReference>
<evidence type="ECO:0000256" key="3">
    <source>
        <dbReference type="ARBA" id="ARBA00022723"/>
    </source>
</evidence>
<organism evidence="13 14">
    <name type="scientific">Piscinibacterium candidicorallinum</name>
    <dbReference type="NCBI Taxonomy" id="1793872"/>
    <lineage>
        <taxon>Bacteria</taxon>
        <taxon>Pseudomonadati</taxon>
        <taxon>Pseudomonadota</taxon>
        <taxon>Betaproteobacteria</taxon>
        <taxon>Burkholderiales</taxon>
        <taxon>Piscinibacterium</taxon>
    </lineage>
</organism>
<feature type="binding site" evidence="11">
    <location>
        <position position="401"/>
    </location>
    <ligand>
        <name>Zn(2+)</name>
        <dbReference type="ChEBI" id="CHEBI:29105"/>
        <label>1</label>
    </ligand>
</feature>
<comment type="function">
    <text evidence="11">Initiates the restart of stalled replication forks, which reloads the replicative helicase on sites other than the origin of replication. Recognizes and binds to abandoned replication forks and remodels them to uncover a helicase loading site. Promotes assembly of the primosome at these replication forks.</text>
</comment>
<dbReference type="InterPro" id="IPR011545">
    <property type="entry name" value="DEAD/DEAH_box_helicase_dom"/>
</dbReference>
<protein>
    <recommendedName>
        <fullName evidence="11">Replication restart protein PriA</fullName>
    </recommendedName>
    <alternativeName>
        <fullName evidence="11">ATP-dependent DNA helicase PriA</fullName>
        <ecNumber evidence="11">5.6.2.4</ecNumber>
    </alternativeName>
    <alternativeName>
        <fullName evidence="11">DNA 3'-5' helicase PriA</fullName>
    </alternativeName>
</protein>
<dbReference type="Pfam" id="PF18074">
    <property type="entry name" value="PriA_C"/>
    <property type="match status" value="1"/>
</dbReference>
<dbReference type="SMART" id="SM00490">
    <property type="entry name" value="HELICc"/>
    <property type="match status" value="1"/>
</dbReference>
<dbReference type="CDD" id="cd17929">
    <property type="entry name" value="DEXHc_priA"/>
    <property type="match status" value="1"/>
</dbReference>
<keyword evidence="4 11" id="KW-0547">Nucleotide-binding</keyword>
<dbReference type="NCBIfam" id="TIGR00595">
    <property type="entry name" value="priA"/>
    <property type="match status" value="1"/>
</dbReference>
<keyword evidence="5 11" id="KW-0378">Hydrolase</keyword>
<dbReference type="PROSITE" id="PS51192">
    <property type="entry name" value="HELICASE_ATP_BIND_1"/>
    <property type="match status" value="1"/>
</dbReference>
<dbReference type="SUPFAM" id="SSF52540">
    <property type="entry name" value="P-loop containing nucleoside triphosphate hydrolases"/>
    <property type="match status" value="2"/>
</dbReference>
<dbReference type="InterPro" id="IPR041236">
    <property type="entry name" value="PriA_C"/>
</dbReference>
<dbReference type="InterPro" id="IPR005259">
    <property type="entry name" value="PriA"/>
</dbReference>
<dbReference type="PANTHER" id="PTHR30580:SF0">
    <property type="entry name" value="PRIMOSOMAL PROTEIN N"/>
    <property type="match status" value="1"/>
</dbReference>
<evidence type="ECO:0000256" key="7">
    <source>
        <dbReference type="ARBA" id="ARBA00022833"/>
    </source>
</evidence>
<sequence length="707" mass="75792">MKSQSRVLQVVVDVPGLQVGQVFDFRWPWPDPPPAGTAVIVPWASQRRVGFVWGASDVSEVPPERLRDVIARVDSWPALPEPLLALARFASTYYHASPGEILLPSLPEPLRRVASFEIESPESGGPQARWAGRPRRAKPMVRSEAASWPALNADQQRAVDWLAARVGQGFAAALLFGVTGSGKTEVYLHAVRQTLDAGRDVLLLVPEIALTEGLARRVRERFPDTDVAVMTSGLADGARAQAWLAAAHGQARIVVGTRSAVFAPLRAPGLIIVDEEHDASYKQQDGVRLQARDLAVMRAHLAGCPVLLGSATPSLESWNNAQSGRYALLRLPNRAVAGARLPKLRVIDLRAHRRARGSAAEAGPVSPPLLDALRACLAAGQQSLLFANRRGWAPALACDACGWVADCDQCSAHFALHRARLFRPQAGKASAGRSNALGYTLICHHCSAHRPAPAACPACGNPDLLPKGQGTQKIEAELAAVLPDARIARMDRDSTRRRGSGAALLADMDAGAIDVLVGTQMVAKGHDFPRLTLVGVTGTDSLLVAPDFRAEERLFALLMQVAGRAGRATDPGEVLVETRLPQHPLFAELLAQDYEAAAARLLAEREALNLPPYATLAVLRVAATSDAQAQGFLDQAREAAPAVTGVRIYHPVPAGVPRVANQARWQMLVEAGTRSQLQSLLGPWLPLVAAQAGARLRWHIDVDPIEV</sequence>
<name>A0ABV7H4C7_9BURK</name>
<dbReference type="Gene3D" id="3.40.50.300">
    <property type="entry name" value="P-loop containing nucleotide triphosphate hydrolases"/>
    <property type="match status" value="2"/>
</dbReference>
<evidence type="ECO:0000256" key="2">
    <source>
        <dbReference type="ARBA" id="ARBA00022705"/>
    </source>
</evidence>
<dbReference type="InterPro" id="IPR041222">
    <property type="entry name" value="PriA_3primeBD"/>
</dbReference>
<evidence type="ECO:0000256" key="4">
    <source>
        <dbReference type="ARBA" id="ARBA00022741"/>
    </source>
</evidence>
<comment type="catalytic activity">
    <reaction evidence="11">
        <text>Couples ATP hydrolysis with the unwinding of duplex DNA by translocating in the 3'-5' direction.</text>
        <dbReference type="EC" id="5.6.2.4"/>
    </reaction>
</comment>
<keyword evidence="3 11" id="KW-0479">Metal-binding</keyword>
<reference evidence="14" key="1">
    <citation type="journal article" date="2019" name="Int. J. Syst. Evol. Microbiol.">
        <title>The Global Catalogue of Microorganisms (GCM) 10K type strain sequencing project: providing services to taxonomists for standard genome sequencing and annotation.</title>
        <authorList>
            <consortium name="The Broad Institute Genomics Platform"/>
            <consortium name="The Broad Institute Genome Sequencing Center for Infectious Disease"/>
            <person name="Wu L."/>
            <person name="Ma J."/>
        </authorList>
    </citation>
    <scope>NUCLEOTIDE SEQUENCE [LARGE SCALE GENOMIC DNA]</scope>
    <source>
        <strain evidence="14">KCTC 52168</strain>
    </source>
</reference>
<dbReference type="InterPro" id="IPR014001">
    <property type="entry name" value="Helicase_ATP-bd"/>
</dbReference>
<evidence type="ECO:0000256" key="10">
    <source>
        <dbReference type="ARBA" id="ARBA00023235"/>
    </source>
</evidence>
<feature type="binding site" evidence="11">
    <location>
        <position position="443"/>
    </location>
    <ligand>
        <name>Zn(2+)</name>
        <dbReference type="ChEBI" id="CHEBI:29105"/>
        <label>2</label>
    </ligand>
</feature>
<comment type="similarity">
    <text evidence="11">Belongs to the helicase family. PriA subfamily.</text>
</comment>
<dbReference type="Gene3D" id="3.40.1440.60">
    <property type="entry name" value="PriA, 3(prime) DNA-binding domain"/>
    <property type="match status" value="1"/>
</dbReference>
<comment type="catalytic activity">
    <reaction evidence="11">
        <text>ATP + H2O = ADP + phosphate + H(+)</text>
        <dbReference type="Rhea" id="RHEA:13065"/>
        <dbReference type="ChEBI" id="CHEBI:15377"/>
        <dbReference type="ChEBI" id="CHEBI:15378"/>
        <dbReference type="ChEBI" id="CHEBI:30616"/>
        <dbReference type="ChEBI" id="CHEBI:43474"/>
        <dbReference type="ChEBI" id="CHEBI:456216"/>
        <dbReference type="EC" id="5.6.2.4"/>
    </reaction>
</comment>
<keyword evidence="1 11" id="KW-0639">Primosome</keyword>
<feature type="binding site" evidence="11">
    <location>
        <position position="446"/>
    </location>
    <ligand>
        <name>Zn(2+)</name>
        <dbReference type="ChEBI" id="CHEBI:29105"/>
        <label>2</label>
    </ligand>
</feature>
<dbReference type="HAMAP" id="MF_00983">
    <property type="entry name" value="PriA"/>
    <property type="match status" value="1"/>
</dbReference>
<dbReference type="Pfam" id="PF17764">
    <property type="entry name" value="PriA_3primeBD"/>
    <property type="match status" value="1"/>
</dbReference>
<keyword evidence="8 11" id="KW-0067">ATP-binding</keyword>
<comment type="caution">
    <text evidence="13">The sequence shown here is derived from an EMBL/GenBank/DDBJ whole genome shotgun (WGS) entry which is preliminary data.</text>
</comment>
<keyword evidence="6 11" id="KW-0347">Helicase</keyword>
<keyword evidence="9 11" id="KW-0238">DNA-binding</keyword>
<evidence type="ECO:0000313" key="13">
    <source>
        <dbReference type="EMBL" id="MFC3148502.1"/>
    </source>
</evidence>
<dbReference type="Pfam" id="PF00270">
    <property type="entry name" value="DEAD"/>
    <property type="match status" value="1"/>
</dbReference>
<dbReference type="PANTHER" id="PTHR30580">
    <property type="entry name" value="PRIMOSOMAL PROTEIN N"/>
    <property type="match status" value="1"/>
</dbReference>
<evidence type="ECO:0000256" key="5">
    <source>
        <dbReference type="ARBA" id="ARBA00022801"/>
    </source>
</evidence>
<evidence type="ECO:0000256" key="8">
    <source>
        <dbReference type="ARBA" id="ARBA00022840"/>
    </source>
</evidence>
<dbReference type="InterPro" id="IPR042115">
    <property type="entry name" value="PriA_3primeBD_sf"/>
</dbReference>
<feature type="domain" description="Helicase ATP-binding" evidence="12">
    <location>
        <begin position="164"/>
        <end position="331"/>
    </location>
</feature>
<feature type="binding site" evidence="11">
    <location>
        <position position="410"/>
    </location>
    <ligand>
        <name>Zn(2+)</name>
        <dbReference type="ChEBI" id="CHEBI:29105"/>
        <label>2</label>
    </ligand>
</feature>
<feature type="binding site" evidence="11">
    <location>
        <position position="398"/>
    </location>
    <ligand>
        <name>Zn(2+)</name>
        <dbReference type="ChEBI" id="CHEBI:29105"/>
        <label>1</label>
    </ligand>
</feature>
<feature type="binding site" evidence="11">
    <location>
        <position position="459"/>
    </location>
    <ligand>
        <name>Zn(2+)</name>
        <dbReference type="ChEBI" id="CHEBI:29105"/>
        <label>1</label>
    </ligand>
</feature>
<proteinExistence type="inferred from homology"/>
<dbReference type="EMBL" id="JBHRTI010000007">
    <property type="protein sequence ID" value="MFC3148502.1"/>
    <property type="molecule type" value="Genomic_DNA"/>
</dbReference>
<dbReference type="RefSeq" id="WP_377304527.1">
    <property type="nucleotide sequence ID" value="NZ_CP180191.1"/>
</dbReference>
<accession>A0ABV7H4C7</accession>